<evidence type="ECO:0000313" key="2">
    <source>
        <dbReference type="Proteomes" id="UP000184782"/>
    </source>
</evidence>
<sequence length="230" mass="27041">MRDIRVKDLIIFRNLSEKRRGTFYINLQKKKVVKEKDESTGGDYWVRSISALNNAFRNNDNQFVSEKISDILADYRPSMDKGTRLKYDRNIQILHNYEDFNFRSITPSEDIEIRSKIGKKGVIELHRLNIKVETHNIYTFEDNNHPSMGSVFFAAKIKGYKTVELGIFAEAIYNYLQLNHSDKYNIQPKYIKVIDVMTQEIVDYQMILDGKLPALLTPSIEEMRDFQIQE</sequence>
<dbReference type="AlphaFoldDB" id="A0A1N6IA58"/>
<dbReference type="EMBL" id="FSRQ01000003">
    <property type="protein sequence ID" value="SIO28865.1"/>
    <property type="molecule type" value="Genomic_DNA"/>
</dbReference>
<proteinExistence type="predicted"/>
<protein>
    <submittedName>
        <fullName evidence="1">Uncharacterized protein</fullName>
    </submittedName>
</protein>
<dbReference type="OrthoDB" id="660153at2"/>
<reference evidence="2" key="1">
    <citation type="submission" date="2016-12" db="EMBL/GenBank/DDBJ databases">
        <authorList>
            <person name="Varghese N."/>
            <person name="Submissions S."/>
        </authorList>
    </citation>
    <scope>NUCLEOTIDE SEQUENCE [LARGE SCALE GENOMIC DNA]</scope>
    <source>
        <strain evidence="2">DSM 16779</strain>
    </source>
</reference>
<dbReference type="STRING" id="59733.SAMN05421769_3203"/>
<accession>A0A1N6IA58</accession>
<dbReference type="RefSeq" id="WP_074231470.1">
    <property type="nucleotide sequence ID" value="NZ_FSRQ01000003.1"/>
</dbReference>
<evidence type="ECO:0000313" key="1">
    <source>
        <dbReference type="EMBL" id="SIO28865.1"/>
    </source>
</evidence>
<gene>
    <name evidence="1" type="ORF">SAMN05421769_3203</name>
</gene>
<name>A0A1N6IA58_9FLAO</name>
<organism evidence="1 2">
    <name type="scientific">Chryseobacterium scophthalmum</name>
    <dbReference type="NCBI Taxonomy" id="59733"/>
    <lineage>
        <taxon>Bacteria</taxon>
        <taxon>Pseudomonadati</taxon>
        <taxon>Bacteroidota</taxon>
        <taxon>Flavobacteriia</taxon>
        <taxon>Flavobacteriales</taxon>
        <taxon>Weeksellaceae</taxon>
        <taxon>Chryseobacterium group</taxon>
        <taxon>Chryseobacterium</taxon>
    </lineage>
</organism>
<dbReference type="Proteomes" id="UP000184782">
    <property type="component" value="Unassembled WGS sequence"/>
</dbReference>
<keyword evidence="2" id="KW-1185">Reference proteome</keyword>